<protein>
    <submittedName>
        <fullName evidence="1">Uncharacterized protein</fullName>
    </submittedName>
</protein>
<reference evidence="1 2" key="1">
    <citation type="submission" date="2014-04" db="EMBL/GenBank/DDBJ databases">
        <authorList>
            <consortium name="DOE Joint Genome Institute"/>
            <person name="Kuo A."/>
            <person name="Tarkka M."/>
            <person name="Buscot F."/>
            <person name="Kohler A."/>
            <person name="Nagy L.G."/>
            <person name="Floudas D."/>
            <person name="Copeland A."/>
            <person name="Barry K.W."/>
            <person name="Cichocki N."/>
            <person name="Veneault-Fourrey C."/>
            <person name="LaButti K."/>
            <person name="Lindquist E.A."/>
            <person name="Lipzen A."/>
            <person name="Lundell T."/>
            <person name="Morin E."/>
            <person name="Murat C."/>
            <person name="Sun H."/>
            <person name="Tunlid A."/>
            <person name="Henrissat B."/>
            <person name="Grigoriev I.V."/>
            <person name="Hibbett D.S."/>
            <person name="Martin F."/>
            <person name="Nordberg H.P."/>
            <person name="Cantor M.N."/>
            <person name="Hua S.X."/>
        </authorList>
    </citation>
    <scope>NUCLEOTIDE SEQUENCE [LARGE SCALE GENOMIC DNA]</scope>
    <source>
        <strain evidence="1 2">F 1598</strain>
    </source>
</reference>
<organism evidence="1 2">
    <name type="scientific">Piloderma croceum (strain F 1598)</name>
    <dbReference type="NCBI Taxonomy" id="765440"/>
    <lineage>
        <taxon>Eukaryota</taxon>
        <taxon>Fungi</taxon>
        <taxon>Dikarya</taxon>
        <taxon>Basidiomycota</taxon>
        <taxon>Agaricomycotina</taxon>
        <taxon>Agaricomycetes</taxon>
        <taxon>Agaricomycetidae</taxon>
        <taxon>Atheliales</taxon>
        <taxon>Atheliaceae</taxon>
        <taxon>Piloderma</taxon>
    </lineage>
</organism>
<gene>
    <name evidence="1" type="ORF">PILCRDRAFT_821601</name>
</gene>
<dbReference type="HOGENOM" id="CLU_018544_12_0_1"/>
<proteinExistence type="predicted"/>
<name>A0A0C3B4P3_PILCF</name>
<accession>A0A0C3B4P3</accession>
<keyword evidence="2" id="KW-1185">Reference proteome</keyword>
<evidence type="ECO:0000313" key="1">
    <source>
        <dbReference type="EMBL" id="KIM81163.1"/>
    </source>
</evidence>
<evidence type="ECO:0000313" key="2">
    <source>
        <dbReference type="Proteomes" id="UP000054166"/>
    </source>
</evidence>
<sequence length="505" mass="57508">MIPNLPNSPWPNALGTHILPTPFQVGDIQRAIVQADTNIALIDQEIARINELLAHVELRRAEMCRYGATHRALLAPVRQCPDEILSEIFIHCNSISEEKDRIYTGMKKRRMPWLVSDICRRWREVALRTPALWSDIQLVHSESRNSAQRVAEMARDWLRRTDISRPISFSIHSHSGASLPDFTNFILPVILPASNRWQHLRLDLSADKIHRLSPIKGALSSLKSLRANSDSMSLLTNEWDIFEIAPKLFHVYIKCQRGSGGFALPWTQLTDVSFNSGLSLDECLTIINDCPNLVSCEFDSAARGVAATSRFCQNLIHHAHLRNLKLSTYVNPRAFFNCLSTPELHTIHIIDLSNCVFYNAITDFLLRSSCTIVTFKWYTLVSSTKGVIRVFRAMPDLEELSVNCKTDCRRHLLLNLTLDPSADENSYLCPRLRTIRLHSLNSFEIPGPVLEFVKSRRPMCLSESQCVVPLRSVVLEMTMKVQDKEFLEEVDILQEEGIDIRVVIC</sequence>
<dbReference type="Proteomes" id="UP000054166">
    <property type="component" value="Unassembled WGS sequence"/>
</dbReference>
<dbReference type="AlphaFoldDB" id="A0A0C3B4P3"/>
<dbReference type="Gene3D" id="1.20.1280.50">
    <property type="match status" value="1"/>
</dbReference>
<dbReference type="OrthoDB" id="2269034at2759"/>
<dbReference type="InParanoid" id="A0A0C3B4P3"/>
<dbReference type="EMBL" id="KN833000">
    <property type="protein sequence ID" value="KIM81163.1"/>
    <property type="molecule type" value="Genomic_DNA"/>
</dbReference>
<reference evidence="2" key="2">
    <citation type="submission" date="2015-01" db="EMBL/GenBank/DDBJ databases">
        <title>Evolutionary Origins and Diversification of the Mycorrhizal Mutualists.</title>
        <authorList>
            <consortium name="DOE Joint Genome Institute"/>
            <consortium name="Mycorrhizal Genomics Consortium"/>
            <person name="Kohler A."/>
            <person name="Kuo A."/>
            <person name="Nagy L.G."/>
            <person name="Floudas D."/>
            <person name="Copeland A."/>
            <person name="Barry K.W."/>
            <person name="Cichocki N."/>
            <person name="Veneault-Fourrey C."/>
            <person name="LaButti K."/>
            <person name="Lindquist E.A."/>
            <person name="Lipzen A."/>
            <person name="Lundell T."/>
            <person name="Morin E."/>
            <person name="Murat C."/>
            <person name="Riley R."/>
            <person name="Ohm R."/>
            <person name="Sun H."/>
            <person name="Tunlid A."/>
            <person name="Henrissat B."/>
            <person name="Grigoriev I.V."/>
            <person name="Hibbett D.S."/>
            <person name="Martin F."/>
        </authorList>
    </citation>
    <scope>NUCLEOTIDE SEQUENCE [LARGE SCALE GENOMIC DNA]</scope>
    <source>
        <strain evidence="2">F 1598</strain>
    </source>
</reference>